<keyword evidence="4" id="KW-1185">Reference proteome</keyword>
<gene>
    <name evidence="3" type="ORF">FHG12_13420</name>
</gene>
<evidence type="ECO:0000313" key="3">
    <source>
        <dbReference type="EMBL" id="QDA61041.1"/>
    </source>
</evidence>
<dbReference type="RefSeq" id="WP_139516215.1">
    <property type="nucleotide sequence ID" value="NZ_CP040896.1"/>
</dbReference>
<reference evidence="3 4" key="1">
    <citation type="submission" date="2019-06" db="EMBL/GenBank/DDBJ databases">
        <authorList>
            <person name="Srinivasan S."/>
        </authorList>
    </citation>
    <scope>NUCLEOTIDE SEQUENCE [LARGE SCALE GENOMIC DNA]</scope>
    <source>
        <strain evidence="3 4">17J68-5</strain>
    </source>
</reference>
<dbReference type="CDD" id="cd00293">
    <property type="entry name" value="USP-like"/>
    <property type="match status" value="2"/>
</dbReference>
<dbReference type="PANTHER" id="PTHR46268">
    <property type="entry name" value="STRESS RESPONSE PROTEIN NHAX"/>
    <property type="match status" value="1"/>
</dbReference>
<feature type="domain" description="UspA" evidence="2">
    <location>
        <begin position="197"/>
        <end position="283"/>
    </location>
</feature>
<dbReference type="OrthoDB" id="9788959at2"/>
<dbReference type="Gene3D" id="3.40.50.12370">
    <property type="match status" value="1"/>
</dbReference>
<dbReference type="Pfam" id="PF00582">
    <property type="entry name" value="Usp"/>
    <property type="match status" value="2"/>
</dbReference>
<dbReference type="AlphaFoldDB" id="A0A5B8A0W9"/>
<feature type="domain" description="UspA" evidence="2">
    <location>
        <begin position="24"/>
        <end position="150"/>
    </location>
</feature>
<comment type="similarity">
    <text evidence="1">Belongs to the universal stress protein A family.</text>
</comment>
<dbReference type="PANTHER" id="PTHR46268:SF6">
    <property type="entry name" value="UNIVERSAL STRESS PROTEIN UP12"/>
    <property type="match status" value="1"/>
</dbReference>
<proteinExistence type="inferred from homology"/>
<organism evidence="3 4">
    <name type="scientific">Hymenobacter jejuensis</name>
    <dbReference type="NCBI Taxonomy" id="2502781"/>
    <lineage>
        <taxon>Bacteria</taxon>
        <taxon>Pseudomonadati</taxon>
        <taxon>Bacteroidota</taxon>
        <taxon>Cytophagia</taxon>
        <taxon>Cytophagales</taxon>
        <taxon>Hymenobacteraceae</taxon>
        <taxon>Hymenobacter</taxon>
    </lineage>
</organism>
<dbReference type="InterPro" id="IPR006016">
    <property type="entry name" value="UspA"/>
</dbReference>
<protein>
    <submittedName>
        <fullName evidence="3">Universal stress protein</fullName>
    </submittedName>
</protein>
<evidence type="ECO:0000259" key="2">
    <source>
        <dbReference type="Pfam" id="PF00582"/>
    </source>
</evidence>
<dbReference type="KEGG" id="hyj:FHG12_13420"/>
<name>A0A5B8A0W9_9BACT</name>
<dbReference type="EMBL" id="CP040896">
    <property type="protein sequence ID" value="QDA61041.1"/>
    <property type="molecule type" value="Genomic_DNA"/>
</dbReference>
<dbReference type="Proteomes" id="UP000305398">
    <property type="component" value="Chromosome"/>
</dbReference>
<dbReference type="SUPFAM" id="SSF52402">
    <property type="entry name" value="Adenine nucleotide alpha hydrolases-like"/>
    <property type="match status" value="2"/>
</dbReference>
<sequence>MTQNLAQTMPSAVPAEDKPVLSLIVLTNFMPAAHRAIRYAAELATPIGAQVVLLHVREVSELEGELLPHDPEREGELRMAVQTLADELYKPASIELVPDLQFSTAAALAKRYAPALFVLGRTEESAEEGLVNTAVLEVLRTGQFPLLLVPETYHGAATPKQVLVAADGEPFTLDKPKAALQLLKEIEPRMTVVTVSMVEDDEVCAAALHQVKVNGLADAASHTTLEVVKHAFPVHGILKAVTQTGAEMVVLLARRRSFLGAMFHRSVTNRLLSTCPVPMLVLPTTDS</sequence>
<accession>A0A5B8A0W9</accession>
<evidence type="ECO:0000256" key="1">
    <source>
        <dbReference type="ARBA" id="ARBA00008791"/>
    </source>
</evidence>
<evidence type="ECO:0000313" key="4">
    <source>
        <dbReference type="Proteomes" id="UP000305398"/>
    </source>
</evidence>